<name>A0A9P4XVD0_CRYP1</name>
<comment type="caution">
    <text evidence="2">The sequence shown here is derived from an EMBL/GenBank/DDBJ whole genome shotgun (WGS) entry which is preliminary data.</text>
</comment>
<sequence>MDPSDPAASLERPPRTSALPQYYRKLCRPKQIRVVSISPGQWKDPIRCRLLHYELSELHEADSCYKALSYVWGSSVVKDIIYVEDISRVGNIVRIEDHPVEITFNLFCALRYLRHTDHDVVLWVDALCINQEDDKERSHQVSLMRQIYEQAKEVIVFMGDGRSHRIQRLDLTEPPMCPKRQIYGGYKDDAFLDEFLETCRSAKLKVLRSPASAGLCAMGLVRLFSAEDKNEYCREIMSLREPVRRHLFECLKCFLVCPWWKRIWVVQEVAVSKKVIVQYGTVSACWEIFVGATNFISSHHKRTTALAELEPENLKVLDLLNSQLSNLERTRQRWHEEGGTHLVHLLQEFSNREATDDRDKVYGLLSLAKWEHGISPDYTLDVFQVYRNTFLGRNAAGPDLACWAGDQKRKNRRDLPSWIPDWSHGLDIADRRRMTLLDTYKAKTGWTLKVIHEEQE</sequence>
<dbReference type="InterPro" id="IPR010730">
    <property type="entry name" value="HET"/>
</dbReference>
<feature type="domain" description="Heterokaryon incompatibility" evidence="1">
    <location>
        <begin position="65"/>
        <end position="268"/>
    </location>
</feature>
<proteinExistence type="predicted"/>
<dbReference type="InterPro" id="IPR052895">
    <property type="entry name" value="HetReg/Transcr_Mod"/>
</dbReference>
<dbReference type="OrthoDB" id="3557394at2759"/>
<gene>
    <name evidence="2" type="ORF">M406DRAFT_267037</name>
</gene>
<organism evidence="2 3">
    <name type="scientific">Cryphonectria parasitica (strain ATCC 38755 / EP155)</name>
    <dbReference type="NCBI Taxonomy" id="660469"/>
    <lineage>
        <taxon>Eukaryota</taxon>
        <taxon>Fungi</taxon>
        <taxon>Dikarya</taxon>
        <taxon>Ascomycota</taxon>
        <taxon>Pezizomycotina</taxon>
        <taxon>Sordariomycetes</taxon>
        <taxon>Sordariomycetidae</taxon>
        <taxon>Diaporthales</taxon>
        <taxon>Cryphonectriaceae</taxon>
        <taxon>Cryphonectria-Endothia species complex</taxon>
        <taxon>Cryphonectria</taxon>
    </lineage>
</organism>
<dbReference type="RefSeq" id="XP_040772648.1">
    <property type="nucleotide sequence ID" value="XM_040917852.1"/>
</dbReference>
<dbReference type="Proteomes" id="UP000803844">
    <property type="component" value="Unassembled WGS sequence"/>
</dbReference>
<evidence type="ECO:0000313" key="2">
    <source>
        <dbReference type="EMBL" id="KAF3761669.1"/>
    </source>
</evidence>
<dbReference type="Pfam" id="PF06985">
    <property type="entry name" value="HET"/>
    <property type="match status" value="1"/>
</dbReference>
<dbReference type="GeneID" id="63834981"/>
<dbReference type="PANTHER" id="PTHR24148:SF64">
    <property type="entry name" value="HETEROKARYON INCOMPATIBILITY DOMAIN-CONTAINING PROTEIN"/>
    <property type="match status" value="1"/>
</dbReference>
<accession>A0A9P4XVD0</accession>
<reference evidence="2" key="1">
    <citation type="journal article" date="2020" name="Phytopathology">
        <title>Genome sequence of the chestnut blight fungus Cryphonectria parasitica EP155: A fundamental resource for an archetypical invasive plant pathogen.</title>
        <authorList>
            <person name="Crouch J.A."/>
            <person name="Dawe A."/>
            <person name="Aerts A."/>
            <person name="Barry K."/>
            <person name="Churchill A.C.L."/>
            <person name="Grimwood J."/>
            <person name="Hillman B."/>
            <person name="Milgroom M.G."/>
            <person name="Pangilinan J."/>
            <person name="Smith M."/>
            <person name="Salamov A."/>
            <person name="Schmutz J."/>
            <person name="Yadav J."/>
            <person name="Grigoriev I.V."/>
            <person name="Nuss D."/>
        </authorList>
    </citation>
    <scope>NUCLEOTIDE SEQUENCE</scope>
    <source>
        <strain evidence="2">EP155</strain>
    </source>
</reference>
<evidence type="ECO:0000313" key="3">
    <source>
        <dbReference type="Proteomes" id="UP000803844"/>
    </source>
</evidence>
<evidence type="ECO:0000259" key="1">
    <source>
        <dbReference type="Pfam" id="PF06985"/>
    </source>
</evidence>
<dbReference type="EMBL" id="MU032351">
    <property type="protein sequence ID" value="KAF3761669.1"/>
    <property type="molecule type" value="Genomic_DNA"/>
</dbReference>
<feature type="non-terminal residue" evidence="2">
    <location>
        <position position="456"/>
    </location>
</feature>
<keyword evidence="3" id="KW-1185">Reference proteome</keyword>
<dbReference type="AlphaFoldDB" id="A0A9P4XVD0"/>
<protein>
    <submittedName>
        <fullName evidence="2">HET-domain-containing protein</fullName>
    </submittedName>
</protein>
<dbReference type="PANTHER" id="PTHR24148">
    <property type="entry name" value="ANKYRIN REPEAT DOMAIN-CONTAINING PROTEIN 39 HOMOLOG-RELATED"/>
    <property type="match status" value="1"/>
</dbReference>